<organism evidence="2 3">
    <name type="scientific">Aduncisulcus paluster</name>
    <dbReference type="NCBI Taxonomy" id="2918883"/>
    <lineage>
        <taxon>Eukaryota</taxon>
        <taxon>Metamonada</taxon>
        <taxon>Carpediemonas-like organisms</taxon>
        <taxon>Aduncisulcus</taxon>
    </lineage>
</organism>
<gene>
    <name evidence="2" type="ORF">ADUPG1_014162</name>
</gene>
<name>A0ABQ5KAZ7_9EUKA</name>
<protein>
    <submittedName>
        <fullName evidence="2">Uncharacterized protein</fullName>
    </submittedName>
</protein>
<sequence length="150" mass="16871">MKFDFYANPFSTPIDRDISEEPLNAWFDAQEIFGTTMESVSSFQSEPSLSSHDSEYLCDSAFVSFSTPLDTNMGKDLSVDSPDFGDIFDGKENECGSEEEHEKNTQSGKRRSTSCCSSLCGGDLHHNASILRQKMCVWEQRHEHEPPWAA</sequence>
<evidence type="ECO:0000256" key="1">
    <source>
        <dbReference type="SAM" id="MobiDB-lite"/>
    </source>
</evidence>
<feature type="region of interest" description="Disordered" evidence="1">
    <location>
        <begin position="75"/>
        <end position="113"/>
    </location>
</feature>
<feature type="compositionally biased region" description="Basic and acidic residues" evidence="1">
    <location>
        <begin position="88"/>
        <end position="104"/>
    </location>
</feature>
<keyword evidence="3" id="KW-1185">Reference proteome</keyword>
<accession>A0ABQ5KAZ7</accession>
<proteinExistence type="predicted"/>
<evidence type="ECO:0000313" key="2">
    <source>
        <dbReference type="EMBL" id="GKT29726.1"/>
    </source>
</evidence>
<comment type="caution">
    <text evidence="2">The sequence shown here is derived from an EMBL/GenBank/DDBJ whole genome shotgun (WGS) entry which is preliminary data.</text>
</comment>
<reference evidence="2" key="1">
    <citation type="submission" date="2022-03" db="EMBL/GenBank/DDBJ databases">
        <title>Draft genome sequence of Aduncisulcus paluster, a free-living microaerophilic Fornicata.</title>
        <authorList>
            <person name="Yuyama I."/>
            <person name="Kume K."/>
            <person name="Tamura T."/>
            <person name="Inagaki Y."/>
            <person name="Hashimoto T."/>
        </authorList>
    </citation>
    <scope>NUCLEOTIDE SEQUENCE</scope>
    <source>
        <strain evidence="2">NY0171</strain>
    </source>
</reference>
<dbReference type="Proteomes" id="UP001057375">
    <property type="component" value="Unassembled WGS sequence"/>
</dbReference>
<evidence type="ECO:0000313" key="3">
    <source>
        <dbReference type="Proteomes" id="UP001057375"/>
    </source>
</evidence>
<dbReference type="EMBL" id="BQXS01013848">
    <property type="protein sequence ID" value="GKT29726.1"/>
    <property type="molecule type" value="Genomic_DNA"/>
</dbReference>